<organism evidence="1 2">
    <name type="scientific">Iris pallida</name>
    <name type="common">Sweet iris</name>
    <dbReference type="NCBI Taxonomy" id="29817"/>
    <lineage>
        <taxon>Eukaryota</taxon>
        <taxon>Viridiplantae</taxon>
        <taxon>Streptophyta</taxon>
        <taxon>Embryophyta</taxon>
        <taxon>Tracheophyta</taxon>
        <taxon>Spermatophyta</taxon>
        <taxon>Magnoliopsida</taxon>
        <taxon>Liliopsida</taxon>
        <taxon>Asparagales</taxon>
        <taxon>Iridaceae</taxon>
        <taxon>Iridoideae</taxon>
        <taxon>Irideae</taxon>
        <taxon>Iris</taxon>
    </lineage>
</organism>
<keyword evidence="1" id="KW-0808">Transferase</keyword>
<reference evidence="1" key="2">
    <citation type="submission" date="2023-04" db="EMBL/GenBank/DDBJ databases">
        <authorList>
            <person name="Bruccoleri R.E."/>
            <person name="Oakeley E.J."/>
            <person name="Faust A.-M."/>
            <person name="Dessus-Babus S."/>
            <person name="Altorfer M."/>
            <person name="Burckhardt D."/>
            <person name="Oertli M."/>
            <person name="Naumann U."/>
            <person name="Petersen F."/>
            <person name="Wong J."/>
        </authorList>
    </citation>
    <scope>NUCLEOTIDE SEQUENCE</scope>
    <source>
        <strain evidence="1">GSM-AAB239-AS_SAM_17_03QT</strain>
        <tissue evidence="1">Leaf</tissue>
    </source>
</reference>
<dbReference type="AlphaFoldDB" id="A0AAX6IFQ1"/>
<proteinExistence type="predicted"/>
<keyword evidence="1" id="KW-0418">Kinase</keyword>
<name>A0AAX6IFQ1_IRIPA</name>
<accession>A0AAX6IFQ1</accession>
<evidence type="ECO:0000313" key="1">
    <source>
        <dbReference type="EMBL" id="KAJ6851841.1"/>
    </source>
</evidence>
<reference evidence="1" key="1">
    <citation type="journal article" date="2023" name="GigaByte">
        <title>Genome assembly of the bearded iris, Iris pallida Lam.</title>
        <authorList>
            <person name="Bruccoleri R.E."/>
            <person name="Oakeley E.J."/>
            <person name="Faust A.M.E."/>
            <person name="Altorfer M."/>
            <person name="Dessus-Babus S."/>
            <person name="Burckhardt D."/>
            <person name="Oertli M."/>
            <person name="Naumann U."/>
            <person name="Petersen F."/>
            <person name="Wong J."/>
        </authorList>
    </citation>
    <scope>NUCLEOTIDE SEQUENCE</scope>
    <source>
        <strain evidence="1">GSM-AAB239-AS_SAM_17_03QT</strain>
    </source>
</reference>
<dbReference type="EMBL" id="JANAVB010002000">
    <property type="protein sequence ID" value="KAJ6851841.1"/>
    <property type="molecule type" value="Genomic_DNA"/>
</dbReference>
<sequence>MRSFKTMTISKRSILKPLLEGTNKGVVICRGKFVFFTT</sequence>
<gene>
    <name evidence="1" type="ORF">M6B38_257560</name>
</gene>
<dbReference type="Proteomes" id="UP001140949">
    <property type="component" value="Unassembled WGS sequence"/>
</dbReference>
<protein>
    <submittedName>
        <fullName evidence="1">Calcium-dependent protein kinase family protein</fullName>
    </submittedName>
</protein>
<comment type="caution">
    <text evidence="1">The sequence shown here is derived from an EMBL/GenBank/DDBJ whole genome shotgun (WGS) entry which is preliminary data.</text>
</comment>
<dbReference type="GO" id="GO:0016301">
    <property type="term" value="F:kinase activity"/>
    <property type="evidence" value="ECO:0007669"/>
    <property type="project" value="UniProtKB-KW"/>
</dbReference>
<keyword evidence="2" id="KW-1185">Reference proteome</keyword>
<evidence type="ECO:0000313" key="2">
    <source>
        <dbReference type="Proteomes" id="UP001140949"/>
    </source>
</evidence>